<evidence type="ECO:0000259" key="5">
    <source>
        <dbReference type="Pfam" id="PF01168"/>
    </source>
</evidence>
<dbReference type="PIRSF" id="PIRSF004848">
    <property type="entry name" value="YBL036c_PLPDEIII"/>
    <property type="match status" value="1"/>
</dbReference>
<comment type="function">
    <text evidence="2">Pyridoxal 5'-phosphate (PLP)-binding protein, which is involved in PLP homeostasis.</text>
</comment>
<organism evidence="6 7">
    <name type="scientific">Cyclonatronum proteinivorum</name>
    <dbReference type="NCBI Taxonomy" id="1457365"/>
    <lineage>
        <taxon>Bacteria</taxon>
        <taxon>Pseudomonadati</taxon>
        <taxon>Balneolota</taxon>
        <taxon>Balneolia</taxon>
        <taxon>Balneolales</taxon>
        <taxon>Cyclonatronaceae</taxon>
        <taxon>Cyclonatronum</taxon>
    </lineage>
</organism>
<comment type="cofactor">
    <cofactor evidence="3">
        <name>pyridoxal 5'-phosphate</name>
        <dbReference type="ChEBI" id="CHEBI:597326"/>
    </cofactor>
</comment>
<dbReference type="Gene3D" id="3.20.20.10">
    <property type="entry name" value="Alanine racemase"/>
    <property type="match status" value="1"/>
</dbReference>
<sequence>MAYEYIDRNLQSLKTRIEAACAACGRNPEDVRLIAVSKTNPVEAVRAMRALKQLDFGENKVQELVPKMEALEADKDIVWHMIGTLQSNKIKYIADRVDWIHSVPKLKALKEINKRAGQAGRIINVLIQVNISDENQKSGCEPDDLPALLEVADSMANLKVRGLMGMASFTDDEAIVRPQFRLLRVLLVQEQKKGYQNHVLTELSMGMTNDLEIAVQEGATMLRIGTALFGARDYD</sequence>
<dbReference type="RefSeq" id="WP_114983208.1">
    <property type="nucleotide sequence ID" value="NZ_CP027806.1"/>
</dbReference>
<dbReference type="FunFam" id="3.20.20.10:FF:000018">
    <property type="entry name" value="Pyridoxal phosphate homeostasis protein"/>
    <property type="match status" value="1"/>
</dbReference>
<dbReference type="HAMAP" id="MF_02087">
    <property type="entry name" value="PLP_homeostasis"/>
    <property type="match status" value="1"/>
</dbReference>
<dbReference type="NCBIfam" id="TIGR00044">
    <property type="entry name" value="YggS family pyridoxal phosphate-dependent enzyme"/>
    <property type="match status" value="1"/>
</dbReference>
<reference evidence="6 7" key="1">
    <citation type="submission" date="2018-03" db="EMBL/GenBank/DDBJ databases">
        <title>Phenotypic and genomic properties of Cyclonatronum proteinivorum gen. nov., sp. nov., a haloalkaliphilic bacteroidete from soda lakes possessing Na+-translocating rhodopsin.</title>
        <authorList>
            <person name="Toshchakov S.V."/>
            <person name="Korzhenkov A."/>
            <person name="Samarov N.I."/>
            <person name="Kublanov I.V."/>
            <person name="Muntyan M.S."/>
            <person name="Sorokin D.Y."/>
        </authorList>
    </citation>
    <scope>NUCLEOTIDE SEQUENCE [LARGE SCALE GENOMIC DNA]</scope>
    <source>
        <strain evidence="6 7">Omega</strain>
    </source>
</reference>
<evidence type="ECO:0000313" key="6">
    <source>
        <dbReference type="EMBL" id="AXI99878.1"/>
    </source>
</evidence>
<gene>
    <name evidence="6" type="ORF">CYPRO_0594</name>
</gene>
<dbReference type="PROSITE" id="PS01211">
    <property type="entry name" value="UPF0001"/>
    <property type="match status" value="1"/>
</dbReference>
<dbReference type="InterPro" id="IPR011078">
    <property type="entry name" value="PyrdxlP_homeostasis"/>
</dbReference>
<evidence type="ECO:0000256" key="1">
    <source>
        <dbReference type="ARBA" id="ARBA00022898"/>
    </source>
</evidence>
<feature type="domain" description="Alanine racemase N-terminal" evidence="5">
    <location>
        <begin position="9"/>
        <end position="232"/>
    </location>
</feature>
<dbReference type="GO" id="GO:0030170">
    <property type="term" value="F:pyridoxal phosphate binding"/>
    <property type="evidence" value="ECO:0007669"/>
    <property type="project" value="UniProtKB-UniRule"/>
</dbReference>
<evidence type="ECO:0000256" key="4">
    <source>
        <dbReference type="RuleBase" id="RU004514"/>
    </source>
</evidence>
<name>A0A345UHC7_9BACT</name>
<feature type="modified residue" description="N6-(pyridoxal phosphate)lysine" evidence="2 3">
    <location>
        <position position="38"/>
    </location>
</feature>
<evidence type="ECO:0000256" key="3">
    <source>
        <dbReference type="PIRSR" id="PIRSR004848-1"/>
    </source>
</evidence>
<dbReference type="Proteomes" id="UP000254808">
    <property type="component" value="Chromosome"/>
</dbReference>
<dbReference type="SUPFAM" id="SSF51419">
    <property type="entry name" value="PLP-binding barrel"/>
    <property type="match status" value="1"/>
</dbReference>
<evidence type="ECO:0000313" key="7">
    <source>
        <dbReference type="Proteomes" id="UP000254808"/>
    </source>
</evidence>
<dbReference type="KEGG" id="cprv:CYPRO_0594"/>
<comment type="similarity">
    <text evidence="2 4">Belongs to the pyridoxal phosphate-binding protein YggS/PROSC family.</text>
</comment>
<protein>
    <recommendedName>
        <fullName evidence="2">Pyridoxal phosphate homeostasis protein</fullName>
        <shortName evidence="2">PLP homeostasis protein</shortName>
    </recommendedName>
</protein>
<keyword evidence="1 2" id="KW-0663">Pyridoxal phosphate</keyword>
<dbReference type="EMBL" id="CP027806">
    <property type="protein sequence ID" value="AXI99878.1"/>
    <property type="molecule type" value="Genomic_DNA"/>
</dbReference>
<accession>A0A345UHC7</accession>
<dbReference type="AlphaFoldDB" id="A0A345UHC7"/>
<proteinExistence type="inferred from homology"/>
<dbReference type="Pfam" id="PF01168">
    <property type="entry name" value="Ala_racemase_N"/>
    <property type="match status" value="1"/>
</dbReference>
<dbReference type="InterPro" id="IPR029066">
    <property type="entry name" value="PLP-binding_barrel"/>
</dbReference>
<dbReference type="InterPro" id="IPR001608">
    <property type="entry name" value="Ala_racemase_N"/>
</dbReference>
<dbReference type="PANTHER" id="PTHR10146:SF14">
    <property type="entry name" value="PYRIDOXAL PHOSPHATE HOMEOSTASIS PROTEIN"/>
    <property type="match status" value="1"/>
</dbReference>
<evidence type="ECO:0000256" key="2">
    <source>
        <dbReference type="HAMAP-Rule" id="MF_02087"/>
    </source>
</evidence>
<dbReference type="PANTHER" id="PTHR10146">
    <property type="entry name" value="PROLINE SYNTHETASE CO-TRANSCRIBED BACTERIAL HOMOLOG PROTEIN"/>
    <property type="match status" value="1"/>
</dbReference>
<dbReference type="CDD" id="cd00635">
    <property type="entry name" value="PLPDE_III_YBL036c_like"/>
    <property type="match status" value="1"/>
</dbReference>
<keyword evidence="7" id="KW-1185">Reference proteome</keyword>
<dbReference type="OrthoDB" id="9804072at2"/>